<accession>A0A9W8YKB8</accession>
<feature type="compositionally biased region" description="Polar residues" evidence="1">
    <location>
        <begin position="112"/>
        <end position="129"/>
    </location>
</feature>
<feature type="region of interest" description="Disordered" evidence="1">
    <location>
        <begin position="46"/>
        <end position="89"/>
    </location>
</feature>
<reference evidence="2" key="1">
    <citation type="submission" date="2022-10" db="EMBL/GenBank/DDBJ databases">
        <title>Tapping the CABI collections for fungal endophytes: first genome assemblies for Collariella, Neodidymelliopsis, Ascochyta clinopodiicola, Didymella pomorum, Didymosphaeria variabile, Neocosmospora piperis and Neocucurbitaria cava.</title>
        <authorList>
            <person name="Hill R."/>
        </authorList>
    </citation>
    <scope>NUCLEOTIDE SEQUENCE</scope>
    <source>
        <strain evidence="2">IMI 355082</strain>
    </source>
</reference>
<feature type="region of interest" description="Disordered" evidence="1">
    <location>
        <begin position="112"/>
        <end position="143"/>
    </location>
</feature>
<feature type="region of interest" description="Disordered" evidence="1">
    <location>
        <begin position="1"/>
        <end position="22"/>
    </location>
</feature>
<feature type="compositionally biased region" description="Polar residues" evidence="1">
    <location>
        <begin position="8"/>
        <end position="19"/>
    </location>
</feature>
<name>A0A9W8YKB8_9PEZI</name>
<comment type="caution">
    <text evidence="2">The sequence shown here is derived from an EMBL/GenBank/DDBJ whole genome shotgun (WGS) entry which is preliminary data.</text>
</comment>
<sequence length="242" mass="27000">MSHHFTRRPSQLALSTTATPAHRDREMDNNFFHLDSSFGDYLDTESESYLRSDPEVESVRSHPSSHLDADQTLLPHSPAAIPARAQTQRLQRRRNQYYYSNGLLVPVPATTVSQNQPASDQRPTTFHQSSPHKRAKSYTTSGNASSWLLGSSSAFTDAKRQSWTGERREIRKLQKDHPVGSARPSSTVEIGDDSVVSNDGAGTAAERDSAKGSVLGVRRKMEKLRGFYRRGEKDVMVSSNLR</sequence>
<protein>
    <submittedName>
        <fullName evidence="2">Uncharacterized protein</fullName>
    </submittedName>
</protein>
<gene>
    <name evidence="2" type="ORF">N0V93_009347</name>
</gene>
<dbReference type="OrthoDB" id="5211249at2759"/>
<proteinExistence type="predicted"/>
<feature type="compositionally biased region" description="Basic and acidic residues" evidence="1">
    <location>
        <begin position="48"/>
        <end position="69"/>
    </location>
</feature>
<evidence type="ECO:0000313" key="3">
    <source>
        <dbReference type="Proteomes" id="UP001140453"/>
    </source>
</evidence>
<evidence type="ECO:0000313" key="2">
    <source>
        <dbReference type="EMBL" id="KAJ4386451.1"/>
    </source>
</evidence>
<dbReference type="EMBL" id="JAPEVB010000006">
    <property type="protein sequence ID" value="KAJ4386451.1"/>
    <property type="molecule type" value="Genomic_DNA"/>
</dbReference>
<dbReference type="AlphaFoldDB" id="A0A9W8YKB8"/>
<evidence type="ECO:0000256" key="1">
    <source>
        <dbReference type="SAM" id="MobiDB-lite"/>
    </source>
</evidence>
<dbReference type="Proteomes" id="UP001140453">
    <property type="component" value="Unassembled WGS sequence"/>
</dbReference>
<organism evidence="2 3">
    <name type="scientific">Gnomoniopsis smithogilvyi</name>
    <dbReference type="NCBI Taxonomy" id="1191159"/>
    <lineage>
        <taxon>Eukaryota</taxon>
        <taxon>Fungi</taxon>
        <taxon>Dikarya</taxon>
        <taxon>Ascomycota</taxon>
        <taxon>Pezizomycotina</taxon>
        <taxon>Sordariomycetes</taxon>
        <taxon>Sordariomycetidae</taxon>
        <taxon>Diaporthales</taxon>
        <taxon>Gnomoniaceae</taxon>
        <taxon>Gnomoniopsis</taxon>
    </lineage>
</organism>
<keyword evidence="3" id="KW-1185">Reference proteome</keyword>
<feature type="region of interest" description="Disordered" evidence="1">
    <location>
        <begin position="174"/>
        <end position="211"/>
    </location>
</feature>